<dbReference type="EMBL" id="UINC01070370">
    <property type="protein sequence ID" value="SVC04467.1"/>
    <property type="molecule type" value="Genomic_DNA"/>
</dbReference>
<reference evidence="1" key="1">
    <citation type="submission" date="2018-05" db="EMBL/GenBank/DDBJ databases">
        <authorList>
            <person name="Lanie J.A."/>
            <person name="Ng W.-L."/>
            <person name="Kazmierczak K.M."/>
            <person name="Andrzejewski T.M."/>
            <person name="Davidsen T.M."/>
            <person name="Wayne K.J."/>
            <person name="Tettelin H."/>
            <person name="Glass J.I."/>
            <person name="Rusch D."/>
            <person name="Podicherti R."/>
            <person name="Tsui H.-C.T."/>
            <person name="Winkler M.E."/>
        </authorList>
    </citation>
    <scope>NUCLEOTIDE SEQUENCE</scope>
</reference>
<accession>A0A382IZ93</accession>
<gene>
    <name evidence="1" type="ORF">METZ01_LOCUS257321</name>
</gene>
<feature type="non-terminal residue" evidence="1">
    <location>
        <position position="1"/>
    </location>
</feature>
<organism evidence="1">
    <name type="scientific">marine metagenome</name>
    <dbReference type="NCBI Taxonomy" id="408172"/>
    <lineage>
        <taxon>unclassified sequences</taxon>
        <taxon>metagenomes</taxon>
        <taxon>ecological metagenomes</taxon>
    </lineage>
</organism>
<protein>
    <submittedName>
        <fullName evidence="1">Uncharacterized protein</fullName>
    </submittedName>
</protein>
<name>A0A382IZ93_9ZZZZ</name>
<proteinExistence type="predicted"/>
<evidence type="ECO:0000313" key="1">
    <source>
        <dbReference type="EMBL" id="SVC04467.1"/>
    </source>
</evidence>
<dbReference type="AlphaFoldDB" id="A0A382IZ93"/>
<sequence>NELIIPKKKALTPSSRARLPFSIWNKTTAAMTYSVYRKREIAGPKIYDKNIFDSMFPFGGNAKSFHVFFGKNGFVEYQILVPFNKVEEFVNDVTKLIKTEKPPLIVIFMKPFHGNQKYLRYSGSGITIALDFQRSPITVKALLKLDDIIISYGAIPNIVKGPSKRIVQSCFPEYHKFIDELKKFDPRRIYKSDISEKLGL</sequence>